<name>W2RUB0_CYPE1</name>
<organism evidence="2 3">
    <name type="scientific">Cyphellophora europaea (strain CBS 101466)</name>
    <name type="common">Phialophora europaea</name>
    <dbReference type="NCBI Taxonomy" id="1220924"/>
    <lineage>
        <taxon>Eukaryota</taxon>
        <taxon>Fungi</taxon>
        <taxon>Dikarya</taxon>
        <taxon>Ascomycota</taxon>
        <taxon>Pezizomycotina</taxon>
        <taxon>Eurotiomycetes</taxon>
        <taxon>Chaetothyriomycetidae</taxon>
        <taxon>Chaetothyriales</taxon>
        <taxon>Cyphellophoraceae</taxon>
        <taxon>Cyphellophora</taxon>
    </lineage>
</organism>
<dbReference type="InterPro" id="IPR013708">
    <property type="entry name" value="Shikimate_DH-bd_N"/>
</dbReference>
<dbReference type="InParanoid" id="W2RUB0"/>
<dbReference type="HOGENOM" id="CLU_044063_1_0_1"/>
<dbReference type="Gene3D" id="3.40.50.10860">
    <property type="entry name" value="Leucine Dehydrogenase, chain A, domain 1"/>
    <property type="match status" value="1"/>
</dbReference>
<feature type="domain" description="Shikimate dehydrogenase substrate binding N-terminal" evidence="1">
    <location>
        <begin position="26"/>
        <end position="106"/>
    </location>
</feature>
<evidence type="ECO:0000313" key="3">
    <source>
        <dbReference type="Proteomes" id="UP000030752"/>
    </source>
</evidence>
<dbReference type="STRING" id="1220924.W2RUB0"/>
<dbReference type="AlphaFoldDB" id="W2RUB0"/>
<dbReference type="Gene3D" id="3.40.50.720">
    <property type="entry name" value="NAD(P)-binding Rossmann-like Domain"/>
    <property type="match status" value="1"/>
</dbReference>
<dbReference type="GO" id="GO:0019632">
    <property type="term" value="P:shikimate metabolic process"/>
    <property type="evidence" value="ECO:0007669"/>
    <property type="project" value="TreeGrafter"/>
</dbReference>
<dbReference type="InterPro" id="IPR036291">
    <property type="entry name" value="NAD(P)-bd_dom_sf"/>
</dbReference>
<dbReference type="Pfam" id="PF08501">
    <property type="entry name" value="Shikimate_dh_N"/>
    <property type="match status" value="1"/>
</dbReference>
<dbReference type="Proteomes" id="UP000030752">
    <property type="component" value="Unassembled WGS sequence"/>
</dbReference>
<dbReference type="InterPro" id="IPR046346">
    <property type="entry name" value="Aminoacid_DH-like_N_sf"/>
</dbReference>
<dbReference type="GO" id="GO:0009423">
    <property type="term" value="P:chorismate biosynthetic process"/>
    <property type="evidence" value="ECO:0007669"/>
    <property type="project" value="TreeGrafter"/>
</dbReference>
<dbReference type="EMBL" id="KB822721">
    <property type="protein sequence ID" value="ETN39304.1"/>
    <property type="molecule type" value="Genomic_DNA"/>
</dbReference>
<dbReference type="SUPFAM" id="SSF51735">
    <property type="entry name" value="NAD(P)-binding Rossmann-fold domains"/>
    <property type="match status" value="1"/>
</dbReference>
<evidence type="ECO:0000259" key="1">
    <source>
        <dbReference type="Pfam" id="PF08501"/>
    </source>
</evidence>
<dbReference type="PANTHER" id="PTHR21089">
    <property type="entry name" value="SHIKIMATE DEHYDROGENASE"/>
    <property type="match status" value="1"/>
</dbReference>
<dbReference type="eggNOG" id="KOG0692">
    <property type="taxonomic scope" value="Eukaryota"/>
</dbReference>
<dbReference type="GeneID" id="19972866"/>
<dbReference type="GO" id="GO:0004764">
    <property type="term" value="F:shikimate 3-dehydrogenase (NADP+) activity"/>
    <property type="evidence" value="ECO:0007669"/>
    <property type="project" value="InterPro"/>
</dbReference>
<dbReference type="RefSeq" id="XP_008718089.1">
    <property type="nucleotide sequence ID" value="XM_008719867.1"/>
</dbReference>
<reference evidence="2 3" key="1">
    <citation type="submission" date="2013-03" db="EMBL/GenBank/DDBJ databases">
        <title>The Genome Sequence of Phialophora europaea CBS 101466.</title>
        <authorList>
            <consortium name="The Broad Institute Genomics Platform"/>
            <person name="Cuomo C."/>
            <person name="de Hoog S."/>
            <person name="Gorbushina A."/>
            <person name="Walker B."/>
            <person name="Young S.K."/>
            <person name="Zeng Q."/>
            <person name="Gargeya S."/>
            <person name="Fitzgerald M."/>
            <person name="Haas B."/>
            <person name="Abouelleil A."/>
            <person name="Allen A.W."/>
            <person name="Alvarado L."/>
            <person name="Arachchi H.M."/>
            <person name="Berlin A.M."/>
            <person name="Chapman S.B."/>
            <person name="Gainer-Dewar J."/>
            <person name="Goldberg J."/>
            <person name="Griggs A."/>
            <person name="Gujja S."/>
            <person name="Hansen M."/>
            <person name="Howarth C."/>
            <person name="Imamovic A."/>
            <person name="Ireland A."/>
            <person name="Larimer J."/>
            <person name="McCowan C."/>
            <person name="Murphy C."/>
            <person name="Pearson M."/>
            <person name="Poon T.W."/>
            <person name="Priest M."/>
            <person name="Roberts A."/>
            <person name="Saif S."/>
            <person name="Shea T."/>
            <person name="Sisk P."/>
            <person name="Sykes S."/>
            <person name="Wortman J."/>
            <person name="Nusbaum C."/>
            <person name="Birren B."/>
        </authorList>
    </citation>
    <scope>NUCLEOTIDE SEQUENCE [LARGE SCALE GENOMIC DNA]</scope>
    <source>
        <strain evidence="2 3">CBS 101466</strain>
    </source>
</reference>
<dbReference type="InterPro" id="IPR022893">
    <property type="entry name" value="Shikimate_DH_fam"/>
</dbReference>
<proteinExistence type="predicted"/>
<dbReference type="SUPFAM" id="SSF53223">
    <property type="entry name" value="Aminoacid dehydrogenase-like, N-terminal domain"/>
    <property type="match status" value="1"/>
</dbReference>
<keyword evidence="3" id="KW-1185">Reference proteome</keyword>
<dbReference type="VEuPathDB" id="FungiDB:HMPREF1541_05527"/>
<dbReference type="OrthoDB" id="204377at2759"/>
<gene>
    <name evidence="2" type="ORF">HMPREF1541_05527</name>
</gene>
<protein>
    <recommendedName>
        <fullName evidence="1">Shikimate dehydrogenase substrate binding N-terminal domain-containing protein</fullName>
    </recommendedName>
</protein>
<sequence length="323" mass="34990">MVMPSTNGDAVASAIPTPGLARGAFLYGSDISHALAPVVHHTVWKLLNLPWRFTLLDSTDTSECLRHLASPDCVGCSITMPNKLALIPHMDELTAEARAVGAINTVSVQTDPKTGRRRYIGTNTDIVGIRDALVNAFPAILKDVEGRSALVYGAGGAARAAIYALWRYLGIKTIFVVNRLHDEARTMMSSMTEAGVAVRFVLLESVQSLETLVVDPIIATGTAPDIVPSSADERKAWNVVSTVLERRSTRAFVLDMAYTPDPATTLIKLARKFGWETVTGVDVVGFVCMAQDRLWCEQEIPNGAQNLVAGELHRALRQRSGHT</sequence>
<accession>W2RUB0</accession>
<evidence type="ECO:0000313" key="2">
    <source>
        <dbReference type="EMBL" id="ETN39304.1"/>
    </source>
</evidence>
<dbReference type="PANTHER" id="PTHR21089:SF1">
    <property type="entry name" value="BIFUNCTIONAL 3-DEHYDROQUINATE DEHYDRATASE_SHIKIMATE DEHYDROGENASE, CHLOROPLASTIC"/>
    <property type="match status" value="1"/>
</dbReference>